<accession>A0A2G8RU01</accession>
<organism evidence="1 2">
    <name type="scientific">Ganoderma sinense ZZ0214-1</name>
    <dbReference type="NCBI Taxonomy" id="1077348"/>
    <lineage>
        <taxon>Eukaryota</taxon>
        <taxon>Fungi</taxon>
        <taxon>Dikarya</taxon>
        <taxon>Basidiomycota</taxon>
        <taxon>Agaricomycotina</taxon>
        <taxon>Agaricomycetes</taxon>
        <taxon>Polyporales</taxon>
        <taxon>Polyporaceae</taxon>
        <taxon>Ganoderma</taxon>
    </lineage>
</organism>
<dbReference type="EMBL" id="AYKW01000056">
    <property type="protein sequence ID" value="PIL24995.1"/>
    <property type="molecule type" value="Genomic_DNA"/>
</dbReference>
<dbReference type="Proteomes" id="UP000230002">
    <property type="component" value="Unassembled WGS sequence"/>
</dbReference>
<proteinExistence type="predicted"/>
<protein>
    <recommendedName>
        <fullName evidence="3">F-box domain-containing protein</fullName>
    </recommendedName>
</protein>
<sequence>MKSCSVPWIPPELISLILSELWGAPQTPRERSALLKSIALVNRTWLALTACLASRDVHIPNPLNAEGFLRLLHKRTPLPQSYNLFTIEANRVADELCRTITFYVSRSVPPSDLSEDPAAVGLWLRSQTDDASVAVSTVLHHVTTHDRLPNLRHVSLRYTDRSFADVFDQVDAQKFPPQVTHLSINYSFTRPAKTSFVEYLRSIYSRETAGRVTLPNVRHLSLSGVTPRFVAGILQVCTNVETLEITRPAGLFMFGPLPPSVRTLVLHDPVVSLSKEMMMSWALVPALEDGLFRRNIKPQIVVRSGTPDPVALMELKRSCRRFDAEVVYQRDDSSR</sequence>
<reference evidence="1 2" key="1">
    <citation type="journal article" date="2015" name="Sci. Rep.">
        <title>Chromosome-level genome map provides insights into diverse defense mechanisms in the medicinal fungus Ganoderma sinense.</title>
        <authorList>
            <person name="Zhu Y."/>
            <person name="Xu J."/>
            <person name="Sun C."/>
            <person name="Zhou S."/>
            <person name="Xu H."/>
            <person name="Nelson D.R."/>
            <person name="Qian J."/>
            <person name="Song J."/>
            <person name="Luo H."/>
            <person name="Xiang L."/>
            <person name="Li Y."/>
            <person name="Xu Z."/>
            <person name="Ji A."/>
            <person name="Wang L."/>
            <person name="Lu S."/>
            <person name="Hayward A."/>
            <person name="Sun W."/>
            <person name="Li X."/>
            <person name="Schwartz D.C."/>
            <person name="Wang Y."/>
            <person name="Chen S."/>
        </authorList>
    </citation>
    <scope>NUCLEOTIDE SEQUENCE [LARGE SCALE GENOMIC DNA]</scope>
    <source>
        <strain evidence="1 2">ZZ0214-1</strain>
    </source>
</reference>
<evidence type="ECO:0000313" key="2">
    <source>
        <dbReference type="Proteomes" id="UP000230002"/>
    </source>
</evidence>
<evidence type="ECO:0000313" key="1">
    <source>
        <dbReference type="EMBL" id="PIL24995.1"/>
    </source>
</evidence>
<dbReference type="AlphaFoldDB" id="A0A2G8RU01"/>
<dbReference type="OrthoDB" id="2836053at2759"/>
<name>A0A2G8RU01_9APHY</name>
<comment type="caution">
    <text evidence="1">The sequence shown here is derived from an EMBL/GenBank/DDBJ whole genome shotgun (WGS) entry which is preliminary data.</text>
</comment>
<gene>
    <name evidence="1" type="ORF">GSI_12883</name>
</gene>
<evidence type="ECO:0008006" key="3">
    <source>
        <dbReference type="Google" id="ProtNLM"/>
    </source>
</evidence>
<keyword evidence="2" id="KW-1185">Reference proteome</keyword>